<dbReference type="EMBL" id="JACHMN010000002">
    <property type="protein sequence ID" value="MBB5868252.1"/>
    <property type="molecule type" value="Genomic_DNA"/>
</dbReference>
<dbReference type="PANTHER" id="PTHR43667:SF2">
    <property type="entry name" value="FATTY ACID C-METHYL TRANSFERASE"/>
    <property type="match status" value="1"/>
</dbReference>
<evidence type="ECO:0000313" key="2">
    <source>
        <dbReference type="EMBL" id="MBB5868252.1"/>
    </source>
</evidence>
<dbReference type="RefSeq" id="WP_184834045.1">
    <property type="nucleotide sequence ID" value="NZ_JACHMN010000002.1"/>
</dbReference>
<dbReference type="InterPro" id="IPR050723">
    <property type="entry name" value="CFA/CMAS"/>
</dbReference>
<dbReference type="Proteomes" id="UP000587527">
    <property type="component" value="Unassembled WGS sequence"/>
</dbReference>
<name>A0A841BND1_9ACTN</name>
<accession>A0A841BND1</accession>
<dbReference type="AlphaFoldDB" id="A0A841BND1"/>
<protein>
    <submittedName>
        <fullName evidence="2">SAM-dependent methyltransferase</fullName>
    </submittedName>
</protein>
<keyword evidence="2" id="KW-0489">Methyltransferase</keyword>
<dbReference type="CDD" id="cd02440">
    <property type="entry name" value="AdoMet_MTases"/>
    <property type="match status" value="1"/>
</dbReference>
<comment type="caution">
    <text evidence="2">The sequence shown here is derived from an EMBL/GenBank/DDBJ whole genome shotgun (WGS) entry which is preliminary data.</text>
</comment>
<dbReference type="GO" id="GO:0008168">
    <property type="term" value="F:methyltransferase activity"/>
    <property type="evidence" value="ECO:0007669"/>
    <property type="project" value="UniProtKB-KW"/>
</dbReference>
<proteinExistence type="predicted"/>
<keyword evidence="3" id="KW-1185">Reference proteome</keyword>
<dbReference type="Gene3D" id="3.40.50.150">
    <property type="entry name" value="Vaccinia Virus protein VP39"/>
    <property type="match status" value="1"/>
</dbReference>
<dbReference type="Pfam" id="PF13847">
    <property type="entry name" value="Methyltransf_31"/>
    <property type="match status" value="1"/>
</dbReference>
<evidence type="ECO:0000259" key="1">
    <source>
        <dbReference type="Pfam" id="PF13847"/>
    </source>
</evidence>
<sequence>MADAPRPGTGRHLAFMSPLSGERADRLAADLARRRPGTVLDLGCGWGELLLRILALAPGARGTGVDEHEHDVTRGRANAAERGLAERATFVHGPAKEHLSSADVVISVGAYHALGSITEALRELRALLHPGGRLLFAAEFWEQPPTAARLALMWPGMTADDCTDLAGLVDAAIAAGFRPLRIETATRGEWEEFESGLAADREEWLIGNPDHPEAAEIRAALDSQRSIWLRGHRDLMGFAYLTLG</sequence>
<gene>
    <name evidence="2" type="ORF">F4553_001631</name>
</gene>
<dbReference type="InterPro" id="IPR029063">
    <property type="entry name" value="SAM-dependent_MTases_sf"/>
</dbReference>
<organism evidence="2 3">
    <name type="scientific">Allocatelliglobosispora scoriae</name>
    <dbReference type="NCBI Taxonomy" id="643052"/>
    <lineage>
        <taxon>Bacteria</taxon>
        <taxon>Bacillati</taxon>
        <taxon>Actinomycetota</taxon>
        <taxon>Actinomycetes</taxon>
        <taxon>Micromonosporales</taxon>
        <taxon>Micromonosporaceae</taxon>
        <taxon>Allocatelliglobosispora</taxon>
    </lineage>
</organism>
<keyword evidence="2" id="KW-0808">Transferase</keyword>
<reference evidence="2 3" key="1">
    <citation type="submission" date="2020-08" db="EMBL/GenBank/DDBJ databases">
        <title>Sequencing the genomes of 1000 actinobacteria strains.</title>
        <authorList>
            <person name="Klenk H.-P."/>
        </authorList>
    </citation>
    <scope>NUCLEOTIDE SEQUENCE [LARGE SCALE GENOMIC DNA]</scope>
    <source>
        <strain evidence="2 3">DSM 45362</strain>
    </source>
</reference>
<dbReference type="PANTHER" id="PTHR43667">
    <property type="entry name" value="CYCLOPROPANE-FATTY-ACYL-PHOSPHOLIPID SYNTHASE"/>
    <property type="match status" value="1"/>
</dbReference>
<dbReference type="GO" id="GO:0032259">
    <property type="term" value="P:methylation"/>
    <property type="evidence" value="ECO:0007669"/>
    <property type="project" value="UniProtKB-KW"/>
</dbReference>
<dbReference type="SUPFAM" id="SSF53335">
    <property type="entry name" value="S-adenosyl-L-methionine-dependent methyltransferases"/>
    <property type="match status" value="1"/>
</dbReference>
<dbReference type="InterPro" id="IPR025714">
    <property type="entry name" value="Methyltranfer_dom"/>
</dbReference>
<evidence type="ECO:0000313" key="3">
    <source>
        <dbReference type="Proteomes" id="UP000587527"/>
    </source>
</evidence>
<feature type="domain" description="Methyltransferase" evidence="1">
    <location>
        <begin position="38"/>
        <end position="173"/>
    </location>
</feature>